<feature type="region of interest" description="Disordered" evidence="1">
    <location>
        <begin position="39"/>
        <end position="61"/>
    </location>
</feature>
<keyword evidence="2" id="KW-0812">Transmembrane</keyword>
<accession>A0A3B7LY97</accession>
<reference evidence="4" key="1">
    <citation type="submission" date="2018-09" db="EMBL/GenBank/DDBJ databases">
        <title>The complete genome of Acinetobacter sp. strain WCHAc010005.</title>
        <authorList>
            <person name="Hu Y."/>
            <person name="Long H."/>
            <person name="Feng Y."/>
            <person name="Zong Z."/>
        </authorList>
    </citation>
    <scope>NUCLEOTIDE SEQUENCE [LARGE SCALE GENOMIC DNA]</scope>
    <source>
        <strain evidence="4">WCHAc010005</strain>
    </source>
</reference>
<name>A0A3B7LY97_9GAMM</name>
<evidence type="ECO:0000256" key="2">
    <source>
        <dbReference type="SAM" id="Phobius"/>
    </source>
</evidence>
<organism evidence="3 4">
    <name type="scientific">Acinetobacter chinensis</name>
    <dbReference type="NCBI Taxonomy" id="2004650"/>
    <lineage>
        <taxon>Bacteria</taxon>
        <taxon>Pseudomonadati</taxon>
        <taxon>Pseudomonadota</taxon>
        <taxon>Gammaproteobacteria</taxon>
        <taxon>Moraxellales</taxon>
        <taxon>Moraxellaceae</taxon>
        <taxon>Acinetobacter</taxon>
    </lineage>
</organism>
<dbReference type="EMBL" id="CP032134">
    <property type="protein sequence ID" value="AXY57351.1"/>
    <property type="molecule type" value="Genomic_DNA"/>
</dbReference>
<dbReference type="AlphaFoldDB" id="A0A3B7LY97"/>
<proteinExistence type="predicted"/>
<evidence type="ECO:0000313" key="4">
    <source>
        <dbReference type="Proteomes" id="UP000263753"/>
    </source>
</evidence>
<feature type="compositionally biased region" description="Polar residues" evidence="1">
    <location>
        <begin position="39"/>
        <end position="49"/>
    </location>
</feature>
<evidence type="ECO:0000256" key="1">
    <source>
        <dbReference type="SAM" id="MobiDB-lite"/>
    </source>
</evidence>
<evidence type="ECO:0000313" key="3">
    <source>
        <dbReference type="EMBL" id="AXY57351.1"/>
    </source>
</evidence>
<keyword evidence="2" id="KW-1133">Transmembrane helix</keyword>
<keyword evidence="2" id="KW-0472">Membrane</keyword>
<feature type="transmembrane region" description="Helical" evidence="2">
    <location>
        <begin position="6"/>
        <end position="27"/>
    </location>
</feature>
<dbReference type="KEGG" id="achi:CDG60_12725"/>
<sequence>MAESLMKILLLLLMGICFIGLLGLSVFSIRLLRKIQKEAAQQGNGSAESRQYKIHPGVEQEHQRLDALKKHLEKKAKSDKK</sequence>
<gene>
    <name evidence="3" type="ORF">CDG60_12725</name>
</gene>
<protein>
    <submittedName>
        <fullName evidence="3">Uncharacterized protein</fullName>
    </submittedName>
</protein>
<dbReference type="Proteomes" id="UP000263753">
    <property type="component" value="Chromosome"/>
</dbReference>